<keyword evidence="1" id="KW-0472">Membrane</keyword>
<reference evidence="4" key="1">
    <citation type="journal article" date="2019" name="Int. J. Syst. Evol. Microbiol.">
        <title>The Global Catalogue of Microorganisms (GCM) 10K type strain sequencing project: providing services to taxonomists for standard genome sequencing and annotation.</title>
        <authorList>
            <consortium name="The Broad Institute Genomics Platform"/>
            <consortium name="The Broad Institute Genome Sequencing Center for Infectious Disease"/>
            <person name="Wu L."/>
            <person name="Ma J."/>
        </authorList>
    </citation>
    <scope>NUCLEOTIDE SEQUENCE [LARGE SCALE GENOMIC DNA]</scope>
    <source>
        <strain evidence="4">CCUG 62953</strain>
    </source>
</reference>
<dbReference type="Proteomes" id="UP001597135">
    <property type="component" value="Unassembled WGS sequence"/>
</dbReference>
<protein>
    <recommendedName>
        <fullName evidence="5">Seryl-tRNA synthetase</fullName>
    </recommendedName>
</protein>
<evidence type="ECO:0000256" key="2">
    <source>
        <dbReference type="SAM" id="SignalP"/>
    </source>
</evidence>
<feature type="chain" id="PRO_5047305308" description="Seryl-tRNA synthetase" evidence="2">
    <location>
        <begin position="25"/>
        <end position="234"/>
    </location>
</feature>
<dbReference type="EMBL" id="JBHTMU010000012">
    <property type="protein sequence ID" value="MFD1342478.1"/>
    <property type="molecule type" value="Genomic_DNA"/>
</dbReference>
<accession>A0ABW3ZHF8</accession>
<feature type="transmembrane region" description="Helical" evidence="1">
    <location>
        <begin position="82"/>
        <end position="98"/>
    </location>
</feature>
<keyword evidence="1" id="KW-1133">Transmembrane helix</keyword>
<dbReference type="PANTHER" id="PTHR33802:SF1">
    <property type="entry name" value="XK-RELATED PROTEIN"/>
    <property type="match status" value="1"/>
</dbReference>
<dbReference type="PANTHER" id="PTHR33802">
    <property type="entry name" value="SI:CH211-161H7.5-RELATED"/>
    <property type="match status" value="1"/>
</dbReference>
<feature type="transmembrane region" description="Helical" evidence="1">
    <location>
        <begin position="164"/>
        <end position="181"/>
    </location>
</feature>
<evidence type="ECO:0000313" key="4">
    <source>
        <dbReference type="Proteomes" id="UP001597135"/>
    </source>
</evidence>
<feature type="transmembrane region" description="Helical" evidence="1">
    <location>
        <begin position="210"/>
        <end position="228"/>
    </location>
</feature>
<evidence type="ECO:0008006" key="5">
    <source>
        <dbReference type="Google" id="ProtNLM"/>
    </source>
</evidence>
<sequence>MRPTLLAWALLAAAIGFAASPLLAPGFNGFEPDQFPIPQDNPPVQPAGYAFAIWGLIYLWLIAGSAFGALRRASSADWTPMRAPLLASLGPGILWLPLAQVSVLGATLLIWWMLVMALAALIRTGTEDRWWQVTPVALYAGWLTAASSVSIGLVLAGYGLLGGTWAALVSLAIALAIALAVQARMQKAPEYGLAVIWALVGVIVANTGPLNWPVAGLAGFGIVAILALRSQEAD</sequence>
<gene>
    <name evidence="3" type="ORF">ACFQ4E_08620</name>
</gene>
<evidence type="ECO:0000256" key="1">
    <source>
        <dbReference type="SAM" id="Phobius"/>
    </source>
</evidence>
<feature type="transmembrane region" description="Helical" evidence="1">
    <location>
        <begin position="47"/>
        <end position="70"/>
    </location>
</feature>
<name>A0ABW3ZHF8_9RHOB</name>
<feature type="transmembrane region" description="Helical" evidence="1">
    <location>
        <begin position="136"/>
        <end position="158"/>
    </location>
</feature>
<keyword evidence="4" id="KW-1185">Reference proteome</keyword>
<feature type="transmembrane region" description="Helical" evidence="1">
    <location>
        <begin position="104"/>
        <end position="124"/>
    </location>
</feature>
<keyword evidence="2" id="KW-0732">Signal</keyword>
<feature type="signal peptide" evidence="2">
    <location>
        <begin position="1"/>
        <end position="24"/>
    </location>
</feature>
<dbReference type="RefSeq" id="WP_386802573.1">
    <property type="nucleotide sequence ID" value="NZ_JBHTMU010000012.1"/>
</dbReference>
<keyword evidence="1" id="KW-0812">Transmembrane</keyword>
<feature type="transmembrane region" description="Helical" evidence="1">
    <location>
        <begin position="188"/>
        <end position="204"/>
    </location>
</feature>
<proteinExistence type="predicted"/>
<comment type="caution">
    <text evidence="3">The sequence shown here is derived from an EMBL/GenBank/DDBJ whole genome shotgun (WGS) entry which is preliminary data.</text>
</comment>
<evidence type="ECO:0000313" key="3">
    <source>
        <dbReference type="EMBL" id="MFD1342478.1"/>
    </source>
</evidence>
<organism evidence="3 4">
    <name type="scientific">Litorisediminicola beolgyonensis</name>
    <dbReference type="NCBI Taxonomy" id="1173614"/>
    <lineage>
        <taxon>Bacteria</taxon>
        <taxon>Pseudomonadati</taxon>
        <taxon>Pseudomonadota</taxon>
        <taxon>Alphaproteobacteria</taxon>
        <taxon>Rhodobacterales</taxon>
        <taxon>Paracoccaceae</taxon>
        <taxon>Litorisediminicola</taxon>
    </lineage>
</organism>